<proteinExistence type="predicted"/>
<dbReference type="EMBL" id="BARW01006029">
    <property type="protein sequence ID" value="GAI85510.1"/>
    <property type="molecule type" value="Genomic_DNA"/>
</dbReference>
<dbReference type="SUPFAM" id="SSF89447">
    <property type="entry name" value="AbrB/MazE/MraZ-like"/>
    <property type="match status" value="1"/>
</dbReference>
<feature type="domain" description="SpoVT-AbrB" evidence="1">
    <location>
        <begin position="9"/>
        <end position="57"/>
    </location>
</feature>
<dbReference type="NCBIfam" id="TIGR01439">
    <property type="entry name" value="lp_hng_hel_AbrB"/>
    <property type="match status" value="1"/>
</dbReference>
<dbReference type="SMART" id="SM00966">
    <property type="entry name" value="SpoVT_AbrB"/>
    <property type="match status" value="1"/>
</dbReference>
<sequence>MFNNSDFYFATVTVGKKGQIIIPAKLRKELLITPEEQLVILSGPHHEGFAVLKAQSFIERQEKFKKLTEQIFGRNTDSAKSVKSVKTAKK</sequence>
<dbReference type="GO" id="GO:0003677">
    <property type="term" value="F:DNA binding"/>
    <property type="evidence" value="ECO:0007669"/>
    <property type="project" value="InterPro"/>
</dbReference>
<name>X1TD62_9ZZZZ</name>
<dbReference type="PROSITE" id="PS51740">
    <property type="entry name" value="SPOVT_ABRB"/>
    <property type="match status" value="1"/>
</dbReference>
<dbReference type="AlphaFoldDB" id="X1TD62"/>
<protein>
    <recommendedName>
        <fullName evidence="1">SpoVT-AbrB domain-containing protein</fullName>
    </recommendedName>
</protein>
<organism evidence="2">
    <name type="scientific">marine sediment metagenome</name>
    <dbReference type="NCBI Taxonomy" id="412755"/>
    <lineage>
        <taxon>unclassified sequences</taxon>
        <taxon>metagenomes</taxon>
        <taxon>ecological metagenomes</taxon>
    </lineage>
</organism>
<reference evidence="2" key="1">
    <citation type="journal article" date="2014" name="Front. Microbiol.">
        <title>High frequency of phylogenetically diverse reductive dehalogenase-homologous genes in deep subseafloor sedimentary metagenomes.</title>
        <authorList>
            <person name="Kawai M."/>
            <person name="Futagami T."/>
            <person name="Toyoda A."/>
            <person name="Takaki Y."/>
            <person name="Nishi S."/>
            <person name="Hori S."/>
            <person name="Arai W."/>
            <person name="Tsubouchi T."/>
            <person name="Morono Y."/>
            <person name="Uchiyama I."/>
            <person name="Ito T."/>
            <person name="Fujiyama A."/>
            <person name="Inagaki F."/>
            <person name="Takami H."/>
        </authorList>
    </citation>
    <scope>NUCLEOTIDE SEQUENCE</scope>
    <source>
        <strain evidence="2">Expedition CK06-06</strain>
    </source>
</reference>
<comment type="caution">
    <text evidence="2">The sequence shown here is derived from an EMBL/GenBank/DDBJ whole genome shotgun (WGS) entry which is preliminary data.</text>
</comment>
<evidence type="ECO:0000259" key="1">
    <source>
        <dbReference type="PROSITE" id="PS51740"/>
    </source>
</evidence>
<accession>X1TD62</accession>
<dbReference type="Gene3D" id="2.10.260.10">
    <property type="match status" value="1"/>
</dbReference>
<dbReference type="InterPro" id="IPR037914">
    <property type="entry name" value="SpoVT-AbrB_sf"/>
</dbReference>
<gene>
    <name evidence="2" type="ORF">S12H4_12610</name>
</gene>
<evidence type="ECO:0000313" key="2">
    <source>
        <dbReference type="EMBL" id="GAI85510.1"/>
    </source>
</evidence>
<dbReference type="InterPro" id="IPR007159">
    <property type="entry name" value="SpoVT-AbrB_dom"/>
</dbReference>